<evidence type="ECO:0000313" key="2">
    <source>
        <dbReference type="Proteomes" id="UP001305414"/>
    </source>
</evidence>
<comment type="caution">
    <text evidence="1">The sequence shown here is derived from an EMBL/GenBank/DDBJ whole genome shotgun (WGS) entry which is preliminary data.</text>
</comment>
<keyword evidence="2" id="KW-1185">Reference proteome</keyword>
<evidence type="ECO:0000313" key="1">
    <source>
        <dbReference type="EMBL" id="KAK5633741.1"/>
    </source>
</evidence>
<protein>
    <submittedName>
        <fullName evidence="1">Uncharacterized protein</fullName>
    </submittedName>
</protein>
<gene>
    <name evidence="1" type="ORF">RRF57_009455</name>
</gene>
<organism evidence="1 2">
    <name type="scientific">Xylaria bambusicola</name>
    <dbReference type="NCBI Taxonomy" id="326684"/>
    <lineage>
        <taxon>Eukaryota</taxon>
        <taxon>Fungi</taxon>
        <taxon>Dikarya</taxon>
        <taxon>Ascomycota</taxon>
        <taxon>Pezizomycotina</taxon>
        <taxon>Sordariomycetes</taxon>
        <taxon>Xylariomycetidae</taxon>
        <taxon>Xylariales</taxon>
        <taxon>Xylariaceae</taxon>
        <taxon>Xylaria</taxon>
    </lineage>
</organism>
<dbReference type="EMBL" id="JAWHQM010000035">
    <property type="protein sequence ID" value="KAK5633741.1"/>
    <property type="molecule type" value="Genomic_DNA"/>
</dbReference>
<accession>A0AAN7ZBZ2</accession>
<proteinExistence type="predicted"/>
<dbReference type="Proteomes" id="UP001305414">
    <property type="component" value="Unassembled WGS sequence"/>
</dbReference>
<dbReference type="AlphaFoldDB" id="A0AAN7ZBZ2"/>
<reference evidence="1 2" key="1">
    <citation type="submission" date="2023-10" db="EMBL/GenBank/DDBJ databases">
        <title>Draft genome sequence of Xylaria bambusicola isolate GMP-LS, the root and basal stem rot pathogen of sugarcane in Indonesia.</title>
        <authorList>
            <person name="Selvaraj P."/>
            <person name="Muralishankar V."/>
            <person name="Muruganantham S."/>
            <person name="Sp S."/>
            <person name="Haryani S."/>
            <person name="Lau K.J.X."/>
            <person name="Naqvi N.I."/>
        </authorList>
    </citation>
    <scope>NUCLEOTIDE SEQUENCE [LARGE SCALE GENOMIC DNA]</scope>
    <source>
        <strain evidence="1">GMP-LS</strain>
    </source>
</reference>
<sequence>MDSISSREYLLGAASSTIVEPTGIAARMEGSSDADTGSDEFGWFRAWLEGVVDVRRKVRVPFMVRAGRDLHGQLS</sequence>
<name>A0AAN7ZBZ2_9PEZI</name>